<feature type="transmembrane region" description="Helical" evidence="1">
    <location>
        <begin position="101"/>
        <end position="123"/>
    </location>
</feature>
<evidence type="ECO:0000256" key="1">
    <source>
        <dbReference type="SAM" id="Phobius"/>
    </source>
</evidence>
<comment type="caution">
    <text evidence="2">The sequence shown here is derived from an EMBL/GenBank/DDBJ whole genome shotgun (WGS) entry which is preliminary data.</text>
</comment>
<dbReference type="EMBL" id="JBHUMO010000072">
    <property type="protein sequence ID" value="MFD2729998.1"/>
    <property type="molecule type" value="Genomic_DNA"/>
</dbReference>
<name>A0ABW5TMP3_9ENTE</name>
<evidence type="ECO:0008006" key="4">
    <source>
        <dbReference type="Google" id="ProtNLM"/>
    </source>
</evidence>
<reference evidence="3" key="1">
    <citation type="journal article" date="2019" name="Int. J. Syst. Evol. Microbiol.">
        <title>The Global Catalogue of Microorganisms (GCM) 10K type strain sequencing project: providing services to taxonomists for standard genome sequencing and annotation.</title>
        <authorList>
            <consortium name="The Broad Institute Genomics Platform"/>
            <consortium name="The Broad Institute Genome Sequencing Center for Infectious Disease"/>
            <person name="Wu L."/>
            <person name="Ma J."/>
        </authorList>
    </citation>
    <scope>NUCLEOTIDE SEQUENCE [LARGE SCALE GENOMIC DNA]</scope>
    <source>
        <strain evidence="3">TISTR 932</strain>
    </source>
</reference>
<keyword evidence="1" id="KW-0812">Transmembrane</keyword>
<feature type="transmembrane region" description="Helical" evidence="1">
    <location>
        <begin position="9"/>
        <end position="29"/>
    </location>
</feature>
<protein>
    <recommendedName>
        <fullName evidence="4">Integral membrane protein</fullName>
    </recommendedName>
</protein>
<evidence type="ECO:0000313" key="2">
    <source>
        <dbReference type="EMBL" id="MFD2729998.1"/>
    </source>
</evidence>
<feature type="transmembrane region" description="Helical" evidence="1">
    <location>
        <begin position="75"/>
        <end position="95"/>
    </location>
</feature>
<keyword evidence="1" id="KW-1133">Transmembrane helix</keyword>
<proteinExistence type="predicted"/>
<sequence>MRFEKLEGIVYLFFACFLCLSSTILLIHYSQQHAWVKLFLPIFFLLLAWTLAFYAASRWLRVRQKPTYTKIYRTYLFMQLGTFSYLTGIGIYFSFHQTPSLAIMGIGIGCIATLLTIVALYFFQKDTNKKANLLS</sequence>
<organism evidence="2 3">
    <name type="scientific">Enterococcus camelliae</name>
    <dbReference type="NCBI Taxonomy" id="453959"/>
    <lineage>
        <taxon>Bacteria</taxon>
        <taxon>Bacillati</taxon>
        <taxon>Bacillota</taxon>
        <taxon>Bacilli</taxon>
        <taxon>Lactobacillales</taxon>
        <taxon>Enterococcaceae</taxon>
        <taxon>Enterococcus</taxon>
    </lineage>
</organism>
<dbReference type="RefSeq" id="WP_379982860.1">
    <property type="nucleotide sequence ID" value="NZ_JBHUMO010000072.1"/>
</dbReference>
<dbReference type="Proteomes" id="UP001597427">
    <property type="component" value="Unassembled WGS sequence"/>
</dbReference>
<evidence type="ECO:0000313" key="3">
    <source>
        <dbReference type="Proteomes" id="UP001597427"/>
    </source>
</evidence>
<keyword evidence="1" id="KW-0472">Membrane</keyword>
<gene>
    <name evidence="2" type="ORF">ACFSR0_11495</name>
</gene>
<keyword evidence="3" id="KW-1185">Reference proteome</keyword>
<feature type="transmembrane region" description="Helical" evidence="1">
    <location>
        <begin position="35"/>
        <end position="54"/>
    </location>
</feature>
<accession>A0ABW5TMP3</accession>